<name>A0ABU7CVT2_9TELE</name>
<evidence type="ECO:0000256" key="1">
    <source>
        <dbReference type="SAM" id="MobiDB-lite"/>
    </source>
</evidence>
<dbReference type="InterPro" id="IPR051560">
    <property type="entry name" value="MAM_domain-containing"/>
</dbReference>
<evidence type="ECO:0000256" key="2">
    <source>
        <dbReference type="SAM" id="Phobius"/>
    </source>
</evidence>
<accession>A0ABU7CVT2</accession>
<dbReference type="CDD" id="cd06263">
    <property type="entry name" value="MAM"/>
    <property type="match status" value="1"/>
</dbReference>
<keyword evidence="2" id="KW-1133">Transmembrane helix</keyword>
<dbReference type="SMART" id="SM00137">
    <property type="entry name" value="MAM"/>
    <property type="match status" value="1"/>
</dbReference>
<dbReference type="Proteomes" id="UP001352852">
    <property type="component" value="Unassembled WGS sequence"/>
</dbReference>
<feature type="domain" description="MAM" evidence="3">
    <location>
        <begin position="35"/>
        <end position="205"/>
    </location>
</feature>
<protein>
    <recommendedName>
        <fullName evidence="3">MAM domain-containing protein</fullName>
    </recommendedName>
</protein>
<dbReference type="InterPro" id="IPR013320">
    <property type="entry name" value="ConA-like_dom_sf"/>
</dbReference>
<gene>
    <name evidence="4" type="ORF">CHARACLAT_006021</name>
</gene>
<organism evidence="4 5">
    <name type="scientific">Characodon lateralis</name>
    <dbReference type="NCBI Taxonomy" id="208331"/>
    <lineage>
        <taxon>Eukaryota</taxon>
        <taxon>Metazoa</taxon>
        <taxon>Chordata</taxon>
        <taxon>Craniata</taxon>
        <taxon>Vertebrata</taxon>
        <taxon>Euteleostomi</taxon>
        <taxon>Actinopterygii</taxon>
        <taxon>Neopterygii</taxon>
        <taxon>Teleostei</taxon>
        <taxon>Neoteleostei</taxon>
        <taxon>Acanthomorphata</taxon>
        <taxon>Ovalentaria</taxon>
        <taxon>Atherinomorphae</taxon>
        <taxon>Cyprinodontiformes</taxon>
        <taxon>Goodeidae</taxon>
        <taxon>Characodon</taxon>
    </lineage>
</organism>
<dbReference type="PANTHER" id="PTHR23282:SF101">
    <property type="entry name" value="MAM DOMAIN-CONTAINING PROTEIN"/>
    <property type="match status" value="1"/>
</dbReference>
<feature type="region of interest" description="Disordered" evidence="1">
    <location>
        <begin position="1"/>
        <end position="27"/>
    </location>
</feature>
<keyword evidence="5" id="KW-1185">Reference proteome</keyword>
<comment type="caution">
    <text evidence="4">The sequence shown here is derived from an EMBL/GenBank/DDBJ whole genome shotgun (WGS) entry which is preliminary data.</text>
</comment>
<feature type="transmembrane region" description="Helical" evidence="2">
    <location>
        <begin position="237"/>
        <end position="262"/>
    </location>
</feature>
<dbReference type="Gene3D" id="2.60.120.200">
    <property type="match status" value="1"/>
</dbReference>
<evidence type="ECO:0000313" key="4">
    <source>
        <dbReference type="EMBL" id="MED6266824.1"/>
    </source>
</evidence>
<evidence type="ECO:0000313" key="5">
    <source>
        <dbReference type="Proteomes" id="UP001352852"/>
    </source>
</evidence>
<keyword evidence="2" id="KW-0472">Membrane</keyword>
<dbReference type="PROSITE" id="PS50060">
    <property type="entry name" value="MAM_2"/>
    <property type="match status" value="1"/>
</dbReference>
<evidence type="ECO:0000259" key="3">
    <source>
        <dbReference type="PROSITE" id="PS50060"/>
    </source>
</evidence>
<dbReference type="InterPro" id="IPR000998">
    <property type="entry name" value="MAM_dom"/>
</dbReference>
<dbReference type="Pfam" id="PF00629">
    <property type="entry name" value="MAM"/>
    <property type="match status" value="1"/>
</dbReference>
<dbReference type="SUPFAM" id="SSF49899">
    <property type="entry name" value="Concanavalin A-like lectins/glucanases"/>
    <property type="match status" value="1"/>
</dbReference>
<dbReference type="EMBL" id="JAHUTJ010008501">
    <property type="protein sequence ID" value="MED6266824.1"/>
    <property type="molecule type" value="Genomic_DNA"/>
</dbReference>
<proteinExistence type="predicted"/>
<dbReference type="PROSITE" id="PS00740">
    <property type="entry name" value="MAM_1"/>
    <property type="match status" value="1"/>
</dbReference>
<dbReference type="PANTHER" id="PTHR23282">
    <property type="entry name" value="APICAL ENDOSOMAL GLYCOPROTEIN PRECURSOR"/>
    <property type="match status" value="1"/>
</dbReference>
<keyword evidence="2" id="KW-0812">Transmembrane</keyword>
<sequence length="345" mass="38483">MQKITTLPNTVSPTTPRLEQTTSAMRSATTPSLSAVCDFEQSLCGWSADPHSGVSWSLHTAGSGSTGHNSHGTWQDLSLGSDNFSGNYLHLDAGAHTQRKKARLLSPEVGPERGPLCLLFYYQLQGEAQGSLRVLLRDSDQEETLLWALKGEQGPHWREGRTILPQSPREYQVVFEGFFDHPTRGHIRIDNIHMSNNIELEQCAQPLPALTSGIPRGAISGLRPTVATVMVHPVPAYWYYVLVGGSALLLLIGVTVMIILCCQRNHWMNRKTKSGHHHHHHHSVMYHNNQPAYQQGPESYYQCQNPNCNMICSTNQNHLFPGTDSTLEPRLIITLEKDDSYSSRC</sequence>
<reference evidence="4 5" key="1">
    <citation type="submission" date="2021-06" db="EMBL/GenBank/DDBJ databases">
        <authorList>
            <person name="Palmer J.M."/>
        </authorList>
    </citation>
    <scope>NUCLEOTIDE SEQUENCE [LARGE SCALE GENOMIC DNA]</scope>
    <source>
        <strain evidence="4 5">CL_MEX2019</strain>
        <tissue evidence="4">Muscle</tissue>
    </source>
</reference>